<evidence type="ECO:0000259" key="1">
    <source>
        <dbReference type="Pfam" id="PF07486"/>
    </source>
</evidence>
<sequence length="414" mass="44278">MRRNFAWARTAGRLGAVLLAGACASALVPTKIAYQDAASLLTRDLDPETRWTMTLTATAGGSVHVASGMMEEATGTIAVVSRAPDGVGVDVTIGDVDPIITGSINAAAEIPDEDRIDRTLKGDLPMSITTPATPKGFSAGSVYEEHGSFAAPASEIGLQVAFAGASLPLSALAVARFIEPRPALTAVASLEPLPLPVSRPDTTMLVASGYPRRNVAPWGVGAAAEAMAVAYAPDASVVSQDAFDALFSTPKDKPDVPELVVKPGEHWWAKIPLPTSIFAAAEQKCLTEAVYFEARGESYDGQVAVAQVVLNRVRNPAYPATICGVVYQNRHLYNRCQFSFACDRVKDIVWSRKAWKLAEKVADDVSTGRVWFDSVGTATHYHATYVRPNWAGVFHKQAQIGKHVFYQTIYGGWS</sequence>
<dbReference type="InterPro" id="IPR042047">
    <property type="entry name" value="SleB_dom1"/>
</dbReference>
<gene>
    <name evidence="2" type="primary">sleB</name>
    <name evidence="2" type="ORF">A6302_01707</name>
</gene>
<dbReference type="EMBL" id="MCRJ01000034">
    <property type="protein sequence ID" value="ODN70935.1"/>
    <property type="molecule type" value="Genomic_DNA"/>
</dbReference>
<reference evidence="2 3" key="1">
    <citation type="submission" date="2016-07" db="EMBL/GenBank/DDBJ databases">
        <title>Draft Genome Sequence of Methylobrevis pamukkalensis PK2.</title>
        <authorList>
            <person name="Vasilenko O.V."/>
            <person name="Doronina N.V."/>
            <person name="Shmareva M.N."/>
            <person name="Tarlachkov S.V."/>
            <person name="Mustakhimov I."/>
            <person name="Trotsenko Y.A."/>
        </authorList>
    </citation>
    <scope>NUCLEOTIDE SEQUENCE [LARGE SCALE GENOMIC DNA]</scope>
    <source>
        <strain evidence="2 3">PK2</strain>
    </source>
</reference>
<dbReference type="Gene3D" id="1.10.10.2520">
    <property type="entry name" value="Cell wall hydrolase SleB, domain 1"/>
    <property type="match status" value="1"/>
</dbReference>
<organism evidence="2 3">
    <name type="scientific">Methylobrevis pamukkalensis</name>
    <dbReference type="NCBI Taxonomy" id="1439726"/>
    <lineage>
        <taxon>Bacteria</taxon>
        <taxon>Pseudomonadati</taxon>
        <taxon>Pseudomonadota</taxon>
        <taxon>Alphaproteobacteria</taxon>
        <taxon>Hyphomicrobiales</taxon>
        <taxon>Pleomorphomonadaceae</taxon>
        <taxon>Methylobrevis</taxon>
    </lineage>
</organism>
<dbReference type="GO" id="GO:0016787">
    <property type="term" value="F:hydrolase activity"/>
    <property type="evidence" value="ECO:0007669"/>
    <property type="project" value="InterPro"/>
</dbReference>
<evidence type="ECO:0000313" key="2">
    <source>
        <dbReference type="EMBL" id="ODN70935.1"/>
    </source>
</evidence>
<keyword evidence="3" id="KW-1185">Reference proteome</keyword>
<dbReference type="Proteomes" id="UP000094622">
    <property type="component" value="Unassembled WGS sequence"/>
</dbReference>
<dbReference type="AlphaFoldDB" id="A0A1E3H454"/>
<comment type="caution">
    <text evidence="2">The sequence shown here is derived from an EMBL/GenBank/DDBJ whole genome shotgun (WGS) entry which is preliminary data.</text>
</comment>
<dbReference type="InterPro" id="IPR011105">
    <property type="entry name" value="Cell_wall_hydrolase_SleB"/>
</dbReference>
<proteinExistence type="predicted"/>
<feature type="domain" description="Cell wall hydrolase SleB" evidence="1">
    <location>
        <begin position="296"/>
        <end position="406"/>
    </location>
</feature>
<dbReference type="RefSeq" id="WP_169833531.1">
    <property type="nucleotide sequence ID" value="NZ_MCRJ01000034.1"/>
</dbReference>
<dbReference type="PATRIC" id="fig|1439726.3.peg.1803"/>
<dbReference type="Pfam" id="PF07486">
    <property type="entry name" value="Hydrolase_2"/>
    <property type="match status" value="1"/>
</dbReference>
<name>A0A1E3H454_9HYPH</name>
<evidence type="ECO:0000313" key="3">
    <source>
        <dbReference type="Proteomes" id="UP000094622"/>
    </source>
</evidence>
<accession>A0A1E3H454</accession>
<protein>
    <submittedName>
        <fullName evidence="2">Spore cortex-lytic enzyme</fullName>
    </submittedName>
</protein>